<proteinExistence type="predicted"/>
<feature type="transmembrane region" description="Helical" evidence="1">
    <location>
        <begin position="49"/>
        <end position="70"/>
    </location>
</feature>
<comment type="caution">
    <text evidence="2">The sequence shown here is derived from an EMBL/GenBank/DDBJ whole genome shotgun (WGS) entry which is preliminary data.</text>
</comment>
<keyword evidence="1" id="KW-1133">Transmembrane helix</keyword>
<keyword evidence="1" id="KW-0472">Membrane</keyword>
<keyword evidence="1" id="KW-0812">Transmembrane</keyword>
<name>A0A5B7H9W4_PORTR</name>
<evidence type="ECO:0000313" key="3">
    <source>
        <dbReference type="Proteomes" id="UP000324222"/>
    </source>
</evidence>
<keyword evidence="3" id="KW-1185">Reference proteome</keyword>
<gene>
    <name evidence="2" type="ORF">E2C01_063213</name>
</gene>
<sequence length="71" mass="8168">MEIAAASNTLPSRLMRHLMRREAQVYWRGIPHGTLDLWPQTVHVLTQVLLLWLCYYVNSILVVVVVVVVVV</sequence>
<dbReference type="EMBL" id="VSRR010028735">
    <property type="protein sequence ID" value="MPC69000.1"/>
    <property type="molecule type" value="Genomic_DNA"/>
</dbReference>
<dbReference type="Proteomes" id="UP000324222">
    <property type="component" value="Unassembled WGS sequence"/>
</dbReference>
<accession>A0A5B7H9W4</accession>
<organism evidence="2 3">
    <name type="scientific">Portunus trituberculatus</name>
    <name type="common">Swimming crab</name>
    <name type="synonym">Neptunus trituberculatus</name>
    <dbReference type="NCBI Taxonomy" id="210409"/>
    <lineage>
        <taxon>Eukaryota</taxon>
        <taxon>Metazoa</taxon>
        <taxon>Ecdysozoa</taxon>
        <taxon>Arthropoda</taxon>
        <taxon>Crustacea</taxon>
        <taxon>Multicrustacea</taxon>
        <taxon>Malacostraca</taxon>
        <taxon>Eumalacostraca</taxon>
        <taxon>Eucarida</taxon>
        <taxon>Decapoda</taxon>
        <taxon>Pleocyemata</taxon>
        <taxon>Brachyura</taxon>
        <taxon>Eubrachyura</taxon>
        <taxon>Portunoidea</taxon>
        <taxon>Portunidae</taxon>
        <taxon>Portuninae</taxon>
        <taxon>Portunus</taxon>
    </lineage>
</organism>
<reference evidence="2 3" key="1">
    <citation type="submission" date="2019-05" db="EMBL/GenBank/DDBJ databases">
        <title>Another draft genome of Portunus trituberculatus and its Hox gene families provides insights of decapod evolution.</title>
        <authorList>
            <person name="Jeong J.-H."/>
            <person name="Song I."/>
            <person name="Kim S."/>
            <person name="Choi T."/>
            <person name="Kim D."/>
            <person name="Ryu S."/>
            <person name="Kim W."/>
        </authorList>
    </citation>
    <scope>NUCLEOTIDE SEQUENCE [LARGE SCALE GENOMIC DNA]</scope>
    <source>
        <tissue evidence="2">Muscle</tissue>
    </source>
</reference>
<evidence type="ECO:0000313" key="2">
    <source>
        <dbReference type="EMBL" id="MPC69000.1"/>
    </source>
</evidence>
<dbReference type="AlphaFoldDB" id="A0A5B7H9W4"/>
<protein>
    <submittedName>
        <fullName evidence="2">Uncharacterized protein</fullName>
    </submittedName>
</protein>
<evidence type="ECO:0000256" key="1">
    <source>
        <dbReference type="SAM" id="Phobius"/>
    </source>
</evidence>